<dbReference type="KEGG" id="vg:80540793"/>
<dbReference type="Proteomes" id="UP001161669">
    <property type="component" value="Segment"/>
</dbReference>
<name>A0A3T1CX96_9VIRU</name>
<evidence type="ECO:0000313" key="2">
    <source>
        <dbReference type="Proteomes" id="UP001161669"/>
    </source>
</evidence>
<keyword evidence="2" id="KW-1185">Reference proteome</keyword>
<proteinExistence type="predicted"/>
<evidence type="ECO:0000313" key="1">
    <source>
        <dbReference type="EMBL" id="BBI30441.1"/>
    </source>
</evidence>
<organism evidence="1 2">
    <name type="scientific">Acanthamoeba castellanii medusavirus J1</name>
    <dbReference type="NCBI Taxonomy" id="3114988"/>
    <lineage>
        <taxon>Viruses</taxon>
        <taxon>Varidnaviria</taxon>
        <taxon>Bamfordvirae</taxon>
        <taxon>Nucleocytoviricota</taxon>
        <taxon>Megaviricetes</taxon>
        <taxon>Mamonoviridae</taxon>
        <taxon>Medusavirus</taxon>
        <taxon>Medusavirus medusae</taxon>
    </lineage>
</organism>
<dbReference type="EMBL" id="AP018495">
    <property type="protein sequence ID" value="BBI30441.1"/>
    <property type="molecule type" value="Genomic_DNA"/>
</dbReference>
<protein>
    <submittedName>
        <fullName evidence="1">Uncharacterized protein</fullName>
    </submittedName>
</protein>
<accession>A0A3T1CX96</accession>
<reference evidence="2" key="1">
    <citation type="journal article" date="2019" name="J. Virol.">
        <title>Medusavirus, a novel large DNA virus discovered from hot spring water.</title>
        <authorList>
            <person name="Yoshikawa G."/>
            <person name="Blanc-Mathieu R."/>
            <person name="Song C."/>
            <person name="Kayama Y."/>
            <person name="Mochizuki T."/>
            <person name="Murata K."/>
            <person name="Ogata H."/>
            <person name="Takemura M."/>
        </authorList>
    </citation>
    <scope>NUCLEOTIDE SEQUENCE [LARGE SCALE GENOMIC DNA]</scope>
</reference>
<sequence length="145" mass="16208">MATTRTRKLPQLLVLDHNLEDRAVFRNYNAKKDDIAHVLGVDSISILPGVRPEARGVTLYADDEGMDNDGYHLNNLVNPFIKESDLLFMARHGGPRGPIVAQAEKSHSRAMLKKLFAAEDKRSGDGSKEYTSMLDAALKRWDESD</sequence>